<name>A0A974NKN2_PERPY</name>
<dbReference type="Proteomes" id="UP000595254">
    <property type="component" value="Chromosome"/>
</dbReference>
<proteinExistence type="predicted"/>
<evidence type="ECO:0000313" key="1">
    <source>
        <dbReference type="EMBL" id="QQS99490.1"/>
    </source>
</evidence>
<evidence type="ECO:0000313" key="2">
    <source>
        <dbReference type="Proteomes" id="UP000595254"/>
    </source>
</evidence>
<dbReference type="RefSeq" id="WP_040372432.1">
    <property type="nucleotide sequence ID" value="NZ_CP068053.1"/>
</dbReference>
<dbReference type="EMBL" id="CP068053">
    <property type="protein sequence ID" value="QQS99490.1"/>
    <property type="molecule type" value="Genomic_DNA"/>
</dbReference>
<sequence length="328" mass="38436">MGQLIKLQDYISRYEQDIYRYPLQFVRLKQQQWEKLKTAFLAGELETLYGNHPEEIQAENGQEGKLGIGTKLKKMFSRQAKSEVIELESLPVMERKEFSLHFSSTPNNLEELKQTYLNQLIRFQLKWGSSTIQEKSYINQTFFLDEKLRFFLQRFPDTCLILYKPIFLLKNAPVEGEVIIVTPTEIWCIAFLEDSDDAAFMGSSDRFWLRKHHLHSDKKVLNPMLSVNRMGKIVKRIGSIYESPLPIHKVVLSRNGYIDYPQSPYDIEIVDKRSFPAWFKKMRNAGSPLKHQQLKTAQALLDYCQTTSSSRVEWETEIDGEAEDDYRT</sequence>
<dbReference type="KEGG" id="ppsr:I6J18_18080"/>
<accession>A0A974NKN2</accession>
<gene>
    <name evidence="1" type="ORF">I6J18_18080</name>
</gene>
<keyword evidence="2" id="KW-1185">Reference proteome</keyword>
<organism evidence="1 2">
    <name type="scientific">Peribacillus psychrosaccharolyticus</name>
    <name type="common">Bacillus psychrosaccharolyticus</name>
    <dbReference type="NCBI Taxonomy" id="1407"/>
    <lineage>
        <taxon>Bacteria</taxon>
        <taxon>Bacillati</taxon>
        <taxon>Bacillota</taxon>
        <taxon>Bacilli</taxon>
        <taxon>Bacillales</taxon>
        <taxon>Bacillaceae</taxon>
        <taxon>Peribacillus</taxon>
    </lineage>
</organism>
<protein>
    <submittedName>
        <fullName evidence="1">NERD domain-containing protein</fullName>
    </submittedName>
</protein>
<reference evidence="1 2" key="1">
    <citation type="submission" date="2021-01" db="EMBL/GenBank/DDBJ databases">
        <title>FDA dAtabase for Regulatory Grade micrObial Sequences (FDA-ARGOS): Supporting development and validation of Infectious Disease Dx tests.</title>
        <authorList>
            <person name="Nelson B."/>
            <person name="Plummer A."/>
            <person name="Tallon L."/>
            <person name="Sadzewicz L."/>
            <person name="Zhao X."/>
            <person name="Boylan J."/>
            <person name="Ott S."/>
            <person name="Bowen H."/>
            <person name="Vavikolanu K."/>
            <person name="Mehta A."/>
            <person name="Aluvathingal J."/>
            <person name="Nadendla S."/>
            <person name="Myers T."/>
            <person name="Yan Y."/>
            <person name="Sichtig H."/>
        </authorList>
    </citation>
    <scope>NUCLEOTIDE SEQUENCE [LARGE SCALE GENOMIC DNA]</scope>
    <source>
        <strain evidence="1 2">FDAARGOS_1161</strain>
    </source>
</reference>
<dbReference type="AlphaFoldDB" id="A0A974NKN2"/>